<dbReference type="Proteomes" id="UP001501243">
    <property type="component" value="Unassembled WGS sequence"/>
</dbReference>
<reference evidence="2" key="1">
    <citation type="journal article" date="2019" name="Int. J. Syst. Evol. Microbiol.">
        <title>The Global Catalogue of Microorganisms (GCM) 10K type strain sequencing project: providing services to taxonomists for standard genome sequencing and annotation.</title>
        <authorList>
            <consortium name="The Broad Institute Genomics Platform"/>
            <consortium name="The Broad Institute Genome Sequencing Center for Infectious Disease"/>
            <person name="Wu L."/>
            <person name="Ma J."/>
        </authorList>
    </citation>
    <scope>NUCLEOTIDE SEQUENCE [LARGE SCALE GENOMIC DNA]</scope>
    <source>
        <strain evidence="2">JCM 17841</strain>
    </source>
</reference>
<sequence length="67" mass="6684">MVELAALREKALQLPLVGKVEGMALGAGGQRLQRGVDTGLAARNNKYLCAFGSGSLGGSQPDAGAAA</sequence>
<gene>
    <name evidence="1" type="ORF">GCM10023172_23510</name>
</gene>
<evidence type="ECO:0000313" key="2">
    <source>
        <dbReference type="Proteomes" id="UP001501243"/>
    </source>
</evidence>
<comment type="caution">
    <text evidence="1">The sequence shown here is derived from an EMBL/GenBank/DDBJ whole genome shotgun (WGS) entry which is preliminary data.</text>
</comment>
<keyword evidence="2" id="KW-1185">Reference proteome</keyword>
<organism evidence="1 2">
    <name type="scientific">Hymenobacter ginsengisoli</name>
    <dbReference type="NCBI Taxonomy" id="1051626"/>
    <lineage>
        <taxon>Bacteria</taxon>
        <taxon>Pseudomonadati</taxon>
        <taxon>Bacteroidota</taxon>
        <taxon>Cytophagia</taxon>
        <taxon>Cytophagales</taxon>
        <taxon>Hymenobacteraceae</taxon>
        <taxon>Hymenobacter</taxon>
    </lineage>
</organism>
<name>A0ABP8QGV0_9BACT</name>
<dbReference type="EMBL" id="BAABGQ010000006">
    <property type="protein sequence ID" value="GAA4501524.1"/>
    <property type="molecule type" value="Genomic_DNA"/>
</dbReference>
<evidence type="ECO:0000313" key="1">
    <source>
        <dbReference type="EMBL" id="GAA4501524.1"/>
    </source>
</evidence>
<accession>A0ABP8QGV0</accession>
<protein>
    <submittedName>
        <fullName evidence="1">Uncharacterized protein</fullName>
    </submittedName>
</protein>
<proteinExistence type="predicted"/>